<evidence type="ECO:0000313" key="8">
    <source>
        <dbReference type="Proteomes" id="UP000253034"/>
    </source>
</evidence>
<dbReference type="AlphaFoldDB" id="A0A369B7L0"/>
<dbReference type="InterPro" id="IPR036113">
    <property type="entry name" value="Asp/Glu-ADT_sf_sub_c"/>
</dbReference>
<keyword evidence="6" id="KW-0648">Protein biosynthesis</keyword>
<comment type="similarity">
    <text evidence="1 6">Belongs to the GatC family.</text>
</comment>
<dbReference type="EMBL" id="QPJT01000010">
    <property type="protein sequence ID" value="RCX16588.1"/>
    <property type="molecule type" value="Genomic_DNA"/>
</dbReference>
<reference evidence="7 8" key="1">
    <citation type="submission" date="2018-07" db="EMBL/GenBank/DDBJ databases">
        <title>Genomic Encyclopedia of Type Strains, Phase IV (KMG-IV): sequencing the most valuable type-strain genomes for metagenomic binning, comparative biology and taxonomic classification.</title>
        <authorList>
            <person name="Goeker M."/>
        </authorList>
    </citation>
    <scope>NUCLEOTIDE SEQUENCE [LARGE SCALE GENOMIC DNA]</scope>
    <source>
        <strain evidence="7 8">DSM 27016</strain>
    </source>
</reference>
<comment type="subunit">
    <text evidence="2 6">Heterotrimer of A, B and C subunits.</text>
</comment>
<dbReference type="HAMAP" id="MF_00122">
    <property type="entry name" value="GatC"/>
    <property type="match status" value="1"/>
</dbReference>
<dbReference type="GO" id="GO:0050566">
    <property type="term" value="F:asparaginyl-tRNA synthase (glutamine-hydrolyzing) activity"/>
    <property type="evidence" value="ECO:0007669"/>
    <property type="project" value="RHEA"/>
</dbReference>
<dbReference type="RefSeq" id="WP_114297748.1">
    <property type="nucleotide sequence ID" value="NZ_QPJT01000010.1"/>
</dbReference>
<dbReference type="GO" id="GO:0050567">
    <property type="term" value="F:glutaminyl-tRNA synthase (glutamine-hydrolyzing) activity"/>
    <property type="evidence" value="ECO:0007669"/>
    <property type="project" value="UniProtKB-UniRule"/>
</dbReference>
<dbReference type="GO" id="GO:0016740">
    <property type="term" value="F:transferase activity"/>
    <property type="evidence" value="ECO:0007669"/>
    <property type="project" value="UniProtKB-KW"/>
</dbReference>
<keyword evidence="6" id="KW-0547">Nucleotide-binding</keyword>
<dbReference type="NCBIfam" id="TIGR00135">
    <property type="entry name" value="gatC"/>
    <property type="match status" value="1"/>
</dbReference>
<dbReference type="Gene3D" id="1.10.20.60">
    <property type="entry name" value="Glu-tRNAGln amidotransferase C subunit, N-terminal domain"/>
    <property type="match status" value="1"/>
</dbReference>
<proteinExistence type="inferred from homology"/>
<dbReference type="EC" id="6.3.5.-" evidence="6"/>
<name>A0A369B7L0_9FIRM</name>
<evidence type="ECO:0000256" key="6">
    <source>
        <dbReference type="HAMAP-Rule" id="MF_00122"/>
    </source>
</evidence>
<sequence>MKITKETIEHVANLARLNLSEQEKEKLTLEMASIISYVDKLNELDTEGIQPTSHVLPVQNVFREDICSQSFDRDTILSNAPSSEDGCFKVPKVVE</sequence>
<evidence type="ECO:0000256" key="1">
    <source>
        <dbReference type="ARBA" id="ARBA00010757"/>
    </source>
</evidence>
<dbReference type="GO" id="GO:0006412">
    <property type="term" value="P:translation"/>
    <property type="evidence" value="ECO:0007669"/>
    <property type="project" value="UniProtKB-UniRule"/>
</dbReference>
<comment type="catalytic activity">
    <reaction evidence="4 6">
        <text>L-aspartyl-tRNA(Asn) + L-glutamine + ATP + H2O = L-asparaginyl-tRNA(Asn) + L-glutamate + ADP + phosphate + 2 H(+)</text>
        <dbReference type="Rhea" id="RHEA:14513"/>
        <dbReference type="Rhea" id="RHEA-COMP:9674"/>
        <dbReference type="Rhea" id="RHEA-COMP:9677"/>
        <dbReference type="ChEBI" id="CHEBI:15377"/>
        <dbReference type="ChEBI" id="CHEBI:15378"/>
        <dbReference type="ChEBI" id="CHEBI:29985"/>
        <dbReference type="ChEBI" id="CHEBI:30616"/>
        <dbReference type="ChEBI" id="CHEBI:43474"/>
        <dbReference type="ChEBI" id="CHEBI:58359"/>
        <dbReference type="ChEBI" id="CHEBI:78515"/>
        <dbReference type="ChEBI" id="CHEBI:78516"/>
        <dbReference type="ChEBI" id="CHEBI:456216"/>
    </reaction>
</comment>
<protein>
    <recommendedName>
        <fullName evidence="6">Aspartyl/glutamyl-tRNA(Asn/Gln) amidotransferase subunit C</fullName>
        <shortName evidence="6">Asp/Glu-ADT subunit C</shortName>
        <ecNumber evidence="6">6.3.5.-</ecNumber>
    </recommendedName>
</protein>
<accession>A0A369B7L0</accession>
<evidence type="ECO:0000313" key="7">
    <source>
        <dbReference type="EMBL" id="RCX16588.1"/>
    </source>
</evidence>
<keyword evidence="8" id="KW-1185">Reference proteome</keyword>
<dbReference type="Proteomes" id="UP000253034">
    <property type="component" value="Unassembled WGS sequence"/>
</dbReference>
<keyword evidence="7" id="KW-0808">Transferase</keyword>
<keyword evidence="6" id="KW-0436">Ligase</keyword>
<keyword evidence="6" id="KW-0067">ATP-binding</keyword>
<dbReference type="Pfam" id="PF02686">
    <property type="entry name" value="GatC"/>
    <property type="match status" value="1"/>
</dbReference>
<dbReference type="PANTHER" id="PTHR15004">
    <property type="entry name" value="GLUTAMYL-TRNA(GLN) AMIDOTRANSFERASE SUBUNIT C, MITOCHONDRIAL"/>
    <property type="match status" value="1"/>
</dbReference>
<comment type="function">
    <text evidence="3 6">Allows the formation of correctly charged Asn-tRNA(Asn) or Gln-tRNA(Gln) through the transamidation of misacylated Asp-tRNA(Asn) or Glu-tRNA(Gln) in organisms which lack either or both of asparaginyl-tRNA or glutaminyl-tRNA synthetases. The reaction takes place in the presence of glutamine and ATP through an activated phospho-Asp-tRNA(Asn) or phospho-Glu-tRNA(Gln).</text>
</comment>
<dbReference type="OrthoDB" id="9813938at2"/>
<dbReference type="PANTHER" id="PTHR15004:SF0">
    <property type="entry name" value="GLUTAMYL-TRNA(GLN) AMIDOTRANSFERASE SUBUNIT C, MITOCHONDRIAL"/>
    <property type="match status" value="1"/>
</dbReference>
<gene>
    <name evidence="6" type="primary">gatC</name>
    <name evidence="7" type="ORF">DFR58_11084</name>
</gene>
<organism evidence="7 8">
    <name type="scientific">Anaerobacterium chartisolvens</name>
    <dbReference type="NCBI Taxonomy" id="1297424"/>
    <lineage>
        <taxon>Bacteria</taxon>
        <taxon>Bacillati</taxon>
        <taxon>Bacillota</taxon>
        <taxon>Clostridia</taxon>
        <taxon>Eubacteriales</taxon>
        <taxon>Oscillospiraceae</taxon>
        <taxon>Anaerobacterium</taxon>
    </lineage>
</organism>
<dbReference type="GO" id="GO:0070681">
    <property type="term" value="P:glutaminyl-tRNAGln biosynthesis via transamidation"/>
    <property type="evidence" value="ECO:0007669"/>
    <property type="project" value="TreeGrafter"/>
</dbReference>
<evidence type="ECO:0000256" key="3">
    <source>
        <dbReference type="ARBA" id="ARBA00024799"/>
    </source>
</evidence>
<dbReference type="InterPro" id="IPR003837">
    <property type="entry name" value="GatC"/>
</dbReference>
<dbReference type="SUPFAM" id="SSF141000">
    <property type="entry name" value="Glu-tRNAGln amidotransferase C subunit"/>
    <property type="match status" value="1"/>
</dbReference>
<dbReference type="GO" id="GO:0005524">
    <property type="term" value="F:ATP binding"/>
    <property type="evidence" value="ECO:0007669"/>
    <property type="project" value="UniProtKB-KW"/>
</dbReference>
<comment type="catalytic activity">
    <reaction evidence="5 6">
        <text>L-glutamyl-tRNA(Gln) + L-glutamine + ATP + H2O = L-glutaminyl-tRNA(Gln) + L-glutamate + ADP + phosphate + H(+)</text>
        <dbReference type="Rhea" id="RHEA:17521"/>
        <dbReference type="Rhea" id="RHEA-COMP:9681"/>
        <dbReference type="Rhea" id="RHEA-COMP:9684"/>
        <dbReference type="ChEBI" id="CHEBI:15377"/>
        <dbReference type="ChEBI" id="CHEBI:15378"/>
        <dbReference type="ChEBI" id="CHEBI:29985"/>
        <dbReference type="ChEBI" id="CHEBI:30616"/>
        <dbReference type="ChEBI" id="CHEBI:43474"/>
        <dbReference type="ChEBI" id="CHEBI:58359"/>
        <dbReference type="ChEBI" id="CHEBI:78520"/>
        <dbReference type="ChEBI" id="CHEBI:78521"/>
        <dbReference type="ChEBI" id="CHEBI:456216"/>
    </reaction>
</comment>
<dbReference type="GO" id="GO:0006450">
    <property type="term" value="P:regulation of translational fidelity"/>
    <property type="evidence" value="ECO:0007669"/>
    <property type="project" value="InterPro"/>
</dbReference>
<evidence type="ECO:0000256" key="4">
    <source>
        <dbReference type="ARBA" id="ARBA00047380"/>
    </source>
</evidence>
<evidence type="ECO:0000256" key="2">
    <source>
        <dbReference type="ARBA" id="ARBA00011123"/>
    </source>
</evidence>
<evidence type="ECO:0000256" key="5">
    <source>
        <dbReference type="ARBA" id="ARBA00047913"/>
    </source>
</evidence>
<comment type="caution">
    <text evidence="7">The sequence shown here is derived from an EMBL/GenBank/DDBJ whole genome shotgun (WGS) entry which is preliminary data.</text>
</comment>